<dbReference type="Proteomes" id="UP000010471">
    <property type="component" value="Chromosome"/>
</dbReference>
<dbReference type="HOGENOM" id="CLU_205853_0_0_3"/>
<dbReference type="EMBL" id="CP003630">
    <property type="protein sequence ID" value="AFZ19999.1"/>
    <property type="molecule type" value="Genomic_DNA"/>
</dbReference>
<dbReference type="RefSeq" id="WP_015184135.1">
    <property type="nucleotide sequence ID" value="NC_019738.1"/>
</dbReference>
<gene>
    <name evidence="1" type="ORF">Mic7113_4301</name>
</gene>
<dbReference type="PATRIC" id="fig|1173027.3.peg.4754"/>
<dbReference type="STRING" id="1173027.Mic7113_4301"/>
<dbReference type="AlphaFoldDB" id="K9WJQ1"/>
<dbReference type="eggNOG" id="ENOG50330A2">
    <property type="taxonomic scope" value="Bacteria"/>
</dbReference>
<accession>K9WJQ1</accession>
<evidence type="ECO:0000313" key="1">
    <source>
        <dbReference type="EMBL" id="AFZ19999.1"/>
    </source>
</evidence>
<reference evidence="1 2" key="1">
    <citation type="submission" date="2012-06" db="EMBL/GenBank/DDBJ databases">
        <title>Finished chromosome of genome of Microcoleus sp. PCC 7113.</title>
        <authorList>
            <consortium name="US DOE Joint Genome Institute"/>
            <person name="Gugger M."/>
            <person name="Coursin T."/>
            <person name="Rippka R."/>
            <person name="Tandeau De Marsac N."/>
            <person name="Huntemann M."/>
            <person name="Wei C.-L."/>
            <person name="Han J."/>
            <person name="Detter J.C."/>
            <person name="Han C."/>
            <person name="Tapia R."/>
            <person name="Chen A."/>
            <person name="Kyrpides N."/>
            <person name="Mavromatis K."/>
            <person name="Markowitz V."/>
            <person name="Szeto E."/>
            <person name="Ivanova N."/>
            <person name="Pagani I."/>
            <person name="Pati A."/>
            <person name="Goodwin L."/>
            <person name="Nordberg H.P."/>
            <person name="Cantor M.N."/>
            <person name="Hua S.X."/>
            <person name="Woyke T."/>
            <person name="Kerfeld C.A."/>
        </authorList>
    </citation>
    <scope>NUCLEOTIDE SEQUENCE [LARGE SCALE GENOMIC DNA]</scope>
    <source>
        <strain evidence="1 2">PCC 7113</strain>
    </source>
</reference>
<protein>
    <submittedName>
        <fullName evidence="1">Uncharacterized protein</fullName>
    </submittedName>
</protein>
<evidence type="ECO:0000313" key="2">
    <source>
        <dbReference type="Proteomes" id="UP000010471"/>
    </source>
</evidence>
<name>K9WJQ1_9CYAN</name>
<sequence length="63" mass="7338">MKLFIIVLGLGIYGYGAWKFWKGFERTNFSRSLPNRITLSLLWPALIIANKSYRRNFTKALKG</sequence>
<organism evidence="1 2">
    <name type="scientific">Allocoleopsis franciscana PCC 7113</name>
    <dbReference type="NCBI Taxonomy" id="1173027"/>
    <lineage>
        <taxon>Bacteria</taxon>
        <taxon>Bacillati</taxon>
        <taxon>Cyanobacteriota</taxon>
        <taxon>Cyanophyceae</taxon>
        <taxon>Coleofasciculales</taxon>
        <taxon>Coleofasciculaceae</taxon>
        <taxon>Allocoleopsis</taxon>
        <taxon>Allocoleopsis franciscana</taxon>
    </lineage>
</organism>
<proteinExistence type="predicted"/>
<keyword evidence="2" id="KW-1185">Reference proteome</keyword>
<dbReference type="OrthoDB" id="488813at2"/>
<dbReference type="KEGG" id="mic:Mic7113_4301"/>